<dbReference type="GO" id="GO:0005737">
    <property type="term" value="C:cytoplasm"/>
    <property type="evidence" value="ECO:0007669"/>
    <property type="project" value="TreeGrafter"/>
</dbReference>
<dbReference type="EC" id="3.1.3.15" evidence="3 8"/>
<evidence type="ECO:0000256" key="1">
    <source>
        <dbReference type="ARBA" id="ARBA00004970"/>
    </source>
</evidence>
<dbReference type="RefSeq" id="WP_087998450.1">
    <property type="nucleotide sequence ID" value="NZ_BMHB01000001.1"/>
</dbReference>
<evidence type="ECO:0000259" key="9">
    <source>
        <dbReference type="Pfam" id="PF02811"/>
    </source>
</evidence>
<evidence type="ECO:0000256" key="2">
    <source>
        <dbReference type="ARBA" id="ARBA00009152"/>
    </source>
</evidence>
<dbReference type="PANTHER" id="PTHR21039:SF0">
    <property type="entry name" value="HISTIDINOL-PHOSPHATASE"/>
    <property type="match status" value="1"/>
</dbReference>
<evidence type="ECO:0000313" key="11">
    <source>
        <dbReference type="Proteomes" id="UP000626244"/>
    </source>
</evidence>
<comment type="pathway">
    <text evidence="1 8">Amino-acid biosynthesis; L-histidine biosynthesis; L-histidine from 5-phospho-alpha-D-ribose 1-diphosphate: step 8/9.</text>
</comment>
<dbReference type="AlphaFoldDB" id="A0A8J3AHM1"/>
<dbReference type="GO" id="GO:0000105">
    <property type="term" value="P:L-histidine biosynthetic process"/>
    <property type="evidence" value="ECO:0007669"/>
    <property type="project" value="UniProtKB-UniRule"/>
</dbReference>
<protein>
    <recommendedName>
        <fullName evidence="3 8">Histidinol-phosphatase</fullName>
        <shortName evidence="8">HolPase</shortName>
        <ecNumber evidence="3 8">3.1.3.15</ecNumber>
    </recommendedName>
</protein>
<dbReference type="OrthoDB" id="9775255at2"/>
<dbReference type="InterPro" id="IPR010140">
    <property type="entry name" value="Histidinol_P_phosphatase_HisJ"/>
</dbReference>
<dbReference type="UniPathway" id="UPA00031">
    <property type="reaction ID" value="UER00013"/>
</dbReference>
<dbReference type="InterPro" id="IPR016195">
    <property type="entry name" value="Pol/histidinol_Pase-like"/>
</dbReference>
<dbReference type="Proteomes" id="UP000626244">
    <property type="component" value="Unassembled WGS sequence"/>
</dbReference>
<dbReference type="PANTHER" id="PTHR21039">
    <property type="entry name" value="HISTIDINOL PHOSPHATASE-RELATED"/>
    <property type="match status" value="1"/>
</dbReference>
<evidence type="ECO:0000256" key="8">
    <source>
        <dbReference type="RuleBase" id="RU366003"/>
    </source>
</evidence>
<dbReference type="Gene3D" id="3.20.20.140">
    <property type="entry name" value="Metal-dependent hydrolases"/>
    <property type="match status" value="1"/>
</dbReference>
<keyword evidence="6 8" id="KW-0368">Histidine biosynthesis</keyword>
<dbReference type="GO" id="GO:0004401">
    <property type="term" value="F:histidinol-phosphatase activity"/>
    <property type="evidence" value="ECO:0007669"/>
    <property type="project" value="UniProtKB-UniRule"/>
</dbReference>
<reference evidence="11" key="1">
    <citation type="journal article" date="2019" name="Int. J. Syst. Evol. Microbiol.">
        <title>The Global Catalogue of Microorganisms (GCM) 10K type strain sequencing project: providing services to taxonomists for standard genome sequencing and annotation.</title>
        <authorList>
            <consortium name="The Broad Institute Genomics Platform"/>
            <consortium name="The Broad Institute Genome Sequencing Center for Infectious Disease"/>
            <person name="Wu L."/>
            <person name="Ma J."/>
        </authorList>
    </citation>
    <scope>NUCLEOTIDE SEQUENCE [LARGE SCALE GENOMIC DNA]</scope>
    <source>
        <strain evidence="11">CGMCC 1.14993</strain>
    </source>
</reference>
<dbReference type="InterPro" id="IPR004013">
    <property type="entry name" value="PHP_dom"/>
</dbReference>
<comment type="similarity">
    <text evidence="2 8">Belongs to the PHP hydrolase family. HisK subfamily.</text>
</comment>
<evidence type="ECO:0000313" key="10">
    <source>
        <dbReference type="EMBL" id="GGI14020.1"/>
    </source>
</evidence>
<keyword evidence="5 8" id="KW-0378">Hydrolase</keyword>
<dbReference type="EMBL" id="BMHB01000001">
    <property type="protein sequence ID" value="GGI14020.1"/>
    <property type="molecule type" value="Genomic_DNA"/>
</dbReference>
<gene>
    <name evidence="10" type="primary">hisJ</name>
    <name evidence="10" type="ORF">GCM10007380_20850</name>
</gene>
<comment type="catalytic activity">
    <reaction evidence="7 8">
        <text>L-histidinol phosphate + H2O = L-histidinol + phosphate</text>
        <dbReference type="Rhea" id="RHEA:14465"/>
        <dbReference type="ChEBI" id="CHEBI:15377"/>
        <dbReference type="ChEBI" id="CHEBI:43474"/>
        <dbReference type="ChEBI" id="CHEBI:57699"/>
        <dbReference type="ChEBI" id="CHEBI:57980"/>
        <dbReference type="EC" id="3.1.3.15"/>
    </reaction>
</comment>
<dbReference type="SUPFAM" id="SSF89550">
    <property type="entry name" value="PHP domain-like"/>
    <property type="match status" value="1"/>
</dbReference>
<evidence type="ECO:0000256" key="7">
    <source>
        <dbReference type="ARBA" id="ARBA00049158"/>
    </source>
</evidence>
<evidence type="ECO:0000256" key="5">
    <source>
        <dbReference type="ARBA" id="ARBA00022801"/>
    </source>
</evidence>
<proteinExistence type="inferred from homology"/>
<keyword evidence="11" id="KW-1185">Reference proteome</keyword>
<comment type="caution">
    <text evidence="10">The sequence shown here is derived from an EMBL/GenBank/DDBJ whole genome shotgun (WGS) entry which is preliminary data.</text>
</comment>
<keyword evidence="4 8" id="KW-0028">Amino-acid biosynthesis</keyword>
<organism evidence="10 11">
    <name type="scientific">Gottfriedia solisilvae</name>
    <dbReference type="NCBI Taxonomy" id="1516104"/>
    <lineage>
        <taxon>Bacteria</taxon>
        <taxon>Bacillati</taxon>
        <taxon>Bacillota</taxon>
        <taxon>Bacilli</taxon>
        <taxon>Bacillales</taxon>
        <taxon>Bacillaceae</taxon>
        <taxon>Gottfriedia</taxon>
    </lineage>
</organism>
<feature type="domain" description="PHP" evidence="9">
    <location>
        <begin position="4"/>
        <end position="222"/>
    </location>
</feature>
<dbReference type="CDD" id="cd12110">
    <property type="entry name" value="PHP_HisPPase_Hisj_like"/>
    <property type="match status" value="1"/>
</dbReference>
<dbReference type="Pfam" id="PF02811">
    <property type="entry name" value="PHP"/>
    <property type="match status" value="1"/>
</dbReference>
<dbReference type="NCBIfam" id="NF005996">
    <property type="entry name" value="PRK08123.1"/>
    <property type="match status" value="1"/>
</dbReference>
<evidence type="ECO:0000256" key="4">
    <source>
        <dbReference type="ARBA" id="ARBA00022605"/>
    </source>
</evidence>
<dbReference type="NCBIfam" id="TIGR01856">
    <property type="entry name" value="hisJ_fam"/>
    <property type="match status" value="1"/>
</dbReference>
<accession>A0A8J3AHM1</accession>
<sequence>MKIDGHTHTHYCPHGSGDNVELMIQKAIELDFDEYHITEHSPIPSSFKSRLQPMEVIDTLAMNEREVDGYVKEMIALKGKYKDRITVKVGFELDYLPMDTEWTKHFLHEYGKYCDTGLLSVHFLEGLDGWRCIDYQAEDTLDGLVNYYGRVEDFQLAYYEIVKQSILVDLGQYKPKRIGHMTLCNKFKQFLQCEETKVIKENQIDILHLIKQEQYELDVNTAGLFKPYCGETYPPIDVIEYARQLRIPLVYGSDSHGVKDIGRGYEMVNLV</sequence>
<name>A0A8J3AHM1_9BACI</name>
<evidence type="ECO:0000256" key="6">
    <source>
        <dbReference type="ARBA" id="ARBA00023102"/>
    </source>
</evidence>
<evidence type="ECO:0000256" key="3">
    <source>
        <dbReference type="ARBA" id="ARBA00013085"/>
    </source>
</evidence>